<dbReference type="GO" id="GO:0042393">
    <property type="term" value="F:histone binding"/>
    <property type="evidence" value="ECO:0007669"/>
    <property type="project" value="TreeGrafter"/>
</dbReference>
<protein>
    <recommendedName>
        <fullName evidence="6">Chromo domain-containing protein</fullName>
    </recommendedName>
</protein>
<evidence type="ECO:0000256" key="5">
    <source>
        <dbReference type="SAM" id="MobiDB-lite"/>
    </source>
</evidence>
<dbReference type="InterPro" id="IPR038718">
    <property type="entry name" value="SNF2-like_sf"/>
</dbReference>
<reference evidence="7" key="1">
    <citation type="submission" date="2017-07" db="EMBL/GenBank/DDBJ databases">
        <title>Taro Niue Genome Assembly and Annotation.</title>
        <authorList>
            <person name="Atibalentja N."/>
            <person name="Keating K."/>
            <person name="Fields C.J."/>
        </authorList>
    </citation>
    <scope>NUCLEOTIDE SEQUENCE</scope>
    <source>
        <strain evidence="7">Niue_2</strain>
        <tissue evidence="7">Leaf</tissue>
    </source>
</reference>
<dbReference type="EMBL" id="NMUH01001078">
    <property type="protein sequence ID" value="MQL88673.1"/>
    <property type="molecule type" value="Genomic_DNA"/>
</dbReference>
<name>A0A843V7L8_COLES</name>
<accession>A0A843V7L8</accession>
<proteinExistence type="predicted"/>
<dbReference type="GO" id="GO:0005634">
    <property type="term" value="C:nucleus"/>
    <property type="evidence" value="ECO:0007669"/>
    <property type="project" value="UniProtKB-SubCell"/>
</dbReference>
<dbReference type="SUPFAM" id="SSF54160">
    <property type="entry name" value="Chromo domain-like"/>
    <property type="match status" value="2"/>
</dbReference>
<evidence type="ECO:0000256" key="1">
    <source>
        <dbReference type="ARBA" id="ARBA00004123"/>
    </source>
</evidence>
<dbReference type="SMART" id="SM00298">
    <property type="entry name" value="CHROMO"/>
    <property type="match status" value="2"/>
</dbReference>
<dbReference type="PANTHER" id="PTHR45623">
    <property type="entry name" value="CHROMODOMAIN-HELICASE-DNA-BINDING PROTEIN 3-RELATED-RELATED"/>
    <property type="match status" value="1"/>
</dbReference>
<evidence type="ECO:0000256" key="3">
    <source>
        <dbReference type="ARBA" id="ARBA00022840"/>
    </source>
</evidence>
<dbReference type="Pfam" id="PF00385">
    <property type="entry name" value="Chromo"/>
    <property type="match status" value="2"/>
</dbReference>
<dbReference type="GO" id="GO:0005524">
    <property type="term" value="F:ATP binding"/>
    <property type="evidence" value="ECO:0007669"/>
    <property type="project" value="UniProtKB-KW"/>
</dbReference>
<keyword evidence="2" id="KW-0547">Nucleotide-binding</keyword>
<keyword evidence="3" id="KW-0067">ATP-binding</keyword>
<dbReference type="OrthoDB" id="5857104at2759"/>
<dbReference type="InterPro" id="IPR016197">
    <property type="entry name" value="Chromo-like_dom_sf"/>
</dbReference>
<comment type="subcellular location">
    <subcellularLocation>
        <location evidence="1">Nucleus</location>
    </subcellularLocation>
</comment>
<evidence type="ECO:0000259" key="6">
    <source>
        <dbReference type="PROSITE" id="PS50013"/>
    </source>
</evidence>
<dbReference type="GO" id="GO:0003677">
    <property type="term" value="F:DNA binding"/>
    <property type="evidence" value="ECO:0007669"/>
    <property type="project" value="TreeGrafter"/>
</dbReference>
<evidence type="ECO:0000313" key="7">
    <source>
        <dbReference type="EMBL" id="MQL88673.1"/>
    </source>
</evidence>
<dbReference type="AlphaFoldDB" id="A0A843V7L8"/>
<keyword evidence="8" id="KW-1185">Reference proteome</keyword>
<organism evidence="7 8">
    <name type="scientific">Colocasia esculenta</name>
    <name type="common">Wild taro</name>
    <name type="synonym">Arum esculentum</name>
    <dbReference type="NCBI Taxonomy" id="4460"/>
    <lineage>
        <taxon>Eukaryota</taxon>
        <taxon>Viridiplantae</taxon>
        <taxon>Streptophyta</taxon>
        <taxon>Embryophyta</taxon>
        <taxon>Tracheophyta</taxon>
        <taxon>Spermatophyta</taxon>
        <taxon>Magnoliopsida</taxon>
        <taxon>Liliopsida</taxon>
        <taxon>Araceae</taxon>
        <taxon>Aroideae</taxon>
        <taxon>Colocasieae</taxon>
        <taxon>Colocasia</taxon>
    </lineage>
</organism>
<feature type="domain" description="Chromo" evidence="6">
    <location>
        <begin position="116"/>
        <end position="192"/>
    </location>
</feature>
<dbReference type="InterPro" id="IPR027417">
    <property type="entry name" value="P-loop_NTPase"/>
</dbReference>
<dbReference type="Pfam" id="PF00176">
    <property type="entry name" value="SNF2-rel_dom"/>
    <property type="match status" value="1"/>
</dbReference>
<dbReference type="InterPro" id="IPR000330">
    <property type="entry name" value="SNF2_N"/>
</dbReference>
<sequence length="360" mass="41237">MHTFCLSSMKEIDANWLCPSCEEDSPCGKGLTKNRSLIPKKVQCIVGHRRIKTNANENALENHFLIKWKSLSHHHDSWVPFEWIHTVDRLRLWRYQRKFFSVDEESIIDHRKPEWFKVDRVIACRKMAYPDSCFDASTLSLIEQDRKEMEFLVKWMGLDYDDVTWESSWTEELSSAISKLVKRHQRATEKTDKNPSNTIICRFEKTPDYLSGGHLYDYQLEGLNWILRNFSLRNNIILADEMGLGKTVQVVSFIKCMKHENISPYPVLVIAPKSILFHWEKVASRMAESGRVAGSAPADPDPDPDPESGRSRAESDSGLCKPSLVGGWVFPPQVGSPGADPTQSRPALLRVGRLCHPWVA</sequence>
<dbReference type="GO" id="GO:0000785">
    <property type="term" value="C:chromatin"/>
    <property type="evidence" value="ECO:0007669"/>
    <property type="project" value="TreeGrafter"/>
</dbReference>
<dbReference type="SUPFAM" id="SSF52540">
    <property type="entry name" value="P-loop containing nucleoside triphosphate hydrolases"/>
    <property type="match status" value="1"/>
</dbReference>
<feature type="region of interest" description="Disordered" evidence="5">
    <location>
        <begin position="290"/>
        <end position="324"/>
    </location>
</feature>
<dbReference type="Proteomes" id="UP000652761">
    <property type="component" value="Unassembled WGS sequence"/>
</dbReference>
<dbReference type="PROSITE" id="PS50013">
    <property type="entry name" value="CHROMO_2"/>
    <property type="match status" value="1"/>
</dbReference>
<evidence type="ECO:0000256" key="4">
    <source>
        <dbReference type="ARBA" id="ARBA00023242"/>
    </source>
</evidence>
<comment type="caution">
    <text evidence="7">The sequence shown here is derived from an EMBL/GenBank/DDBJ whole genome shotgun (WGS) entry which is preliminary data.</text>
</comment>
<dbReference type="PANTHER" id="PTHR45623:SF33">
    <property type="entry name" value="OS01G0881000 PROTEIN"/>
    <property type="match status" value="1"/>
</dbReference>
<dbReference type="InterPro" id="IPR023780">
    <property type="entry name" value="Chromo_domain"/>
</dbReference>
<dbReference type="Gene3D" id="3.40.50.10810">
    <property type="entry name" value="Tandem AAA-ATPase domain"/>
    <property type="match status" value="1"/>
</dbReference>
<dbReference type="InterPro" id="IPR000953">
    <property type="entry name" value="Chromo/chromo_shadow_dom"/>
</dbReference>
<evidence type="ECO:0000256" key="2">
    <source>
        <dbReference type="ARBA" id="ARBA00022741"/>
    </source>
</evidence>
<dbReference type="Gene3D" id="2.40.50.40">
    <property type="match status" value="2"/>
</dbReference>
<dbReference type="GO" id="GO:0016887">
    <property type="term" value="F:ATP hydrolysis activity"/>
    <property type="evidence" value="ECO:0007669"/>
    <property type="project" value="TreeGrafter"/>
</dbReference>
<evidence type="ECO:0000313" key="8">
    <source>
        <dbReference type="Proteomes" id="UP000652761"/>
    </source>
</evidence>
<dbReference type="GO" id="GO:0003682">
    <property type="term" value="F:chromatin binding"/>
    <property type="evidence" value="ECO:0007669"/>
    <property type="project" value="TreeGrafter"/>
</dbReference>
<gene>
    <name evidence="7" type="ORF">Taro_021237</name>
</gene>
<dbReference type="GO" id="GO:0140658">
    <property type="term" value="F:ATP-dependent chromatin remodeler activity"/>
    <property type="evidence" value="ECO:0007669"/>
    <property type="project" value="TreeGrafter"/>
</dbReference>
<keyword evidence="4" id="KW-0539">Nucleus</keyword>